<reference evidence="1 2" key="1">
    <citation type="submission" date="2020-08" db="EMBL/GenBank/DDBJ databases">
        <title>Sequencing the genomes of 1000 actinobacteria strains.</title>
        <authorList>
            <person name="Klenk H.-P."/>
        </authorList>
    </citation>
    <scope>NUCLEOTIDE SEQUENCE [LARGE SCALE GENOMIC DNA]</scope>
    <source>
        <strain evidence="1 2">DSM 45886</strain>
    </source>
</reference>
<comment type="caution">
    <text evidence="1">The sequence shown here is derived from an EMBL/GenBank/DDBJ whole genome shotgun (WGS) entry which is preliminary data.</text>
</comment>
<keyword evidence="2" id="KW-1185">Reference proteome</keyword>
<dbReference type="EMBL" id="JACHJW010000001">
    <property type="protein sequence ID" value="MBB4956564.1"/>
    <property type="molecule type" value="Genomic_DNA"/>
</dbReference>
<proteinExistence type="predicted"/>
<evidence type="ECO:0000313" key="2">
    <source>
        <dbReference type="Proteomes" id="UP000578819"/>
    </source>
</evidence>
<sequence length="44" mass="4811">MITTAVTAGLSCRWVAGDEAYGNDQRLAVRLRQLRLGYVLVVAC</sequence>
<accession>A0A7W7SKP3</accession>
<organism evidence="1 2">
    <name type="scientific">Micromonospora polyrhachis</name>
    <dbReference type="NCBI Taxonomy" id="1282883"/>
    <lineage>
        <taxon>Bacteria</taxon>
        <taxon>Bacillati</taxon>
        <taxon>Actinomycetota</taxon>
        <taxon>Actinomycetes</taxon>
        <taxon>Micromonosporales</taxon>
        <taxon>Micromonosporaceae</taxon>
        <taxon>Micromonospora</taxon>
    </lineage>
</organism>
<dbReference type="AlphaFoldDB" id="A0A7W7SKP3"/>
<gene>
    <name evidence="1" type="ORF">FHR38_000297</name>
</gene>
<protein>
    <submittedName>
        <fullName evidence="1">SRSO17 transposase</fullName>
    </submittedName>
</protein>
<dbReference type="Proteomes" id="UP000578819">
    <property type="component" value="Unassembled WGS sequence"/>
</dbReference>
<name>A0A7W7SKP3_9ACTN</name>
<evidence type="ECO:0000313" key="1">
    <source>
        <dbReference type="EMBL" id="MBB4956564.1"/>
    </source>
</evidence>